<keyword evidence="2 6" id="KW-0812">Transmembrane</keyword>
<evidence type="ECO:0000313" key="10">
    <source>
        <dbReference type="EMBL" id="CAF4117937.1"/>
    </source>
</evidence>
<dbReference type="Proteomes" id="UP000663848">
    <property type="component" value="Unassembled WGS sequence"/>
</dbReference>
<name>A0A817T9P5_9BILA</name>
<feature type="compositionally biased region" description="Low complexity" evidence="5">
    <location>
        <begin position="84"/>
        <end position="94"/>
    </location>
</feature>
<dbReference type="InterPro" id="IPR038599">
    <property type="entry name" value="LAP1C-like_C_sf"/>
</dbReference>
<dbReference type="EMBL" id="CAJNYT010000803">
    <property type="protein sequence ID" value="CAF3374003.1"/>
    <property type="molecule type" value="Genomic_DNA"/>
</dbReference>
<dbReference type="EMBL" id="CAJOBQ010000773">
    <property type="protein sequence ID" value="CAF4415635.1"/>
    <property type="molecule type" value="Genomic_DNA"/>
</dbReference>
<evidence type="ECO:0000313" key="13">
    <source>
        <dbReference type="Proteomes" id="UP000663833"/>
    </source>
</evidence>
<evidence type="ECO:0000313" key="9">
    <source>
        <dbReference type="EMBL" id="CAF3659545.1"/>
    </source>
</evidence>
<evidence type="ECO:0000256" key="3">
    <source>
        <dbReference type="ARBA" id="ARBA00022989"/>
    </source>
</evidence>
<dbReference type="Proteomes" id="UP000663869">
    <property type="component" value="Unassembled WGS sequence"/>
</dbReference>
<evidence type="ECO:0000313" key="12">
    <source>
        <dbReference type="EMBL" id="CAF4566347.1"/>
    </source>
</evidence>
<keyword evidence="3 6" id="KW-1133">Transmembrane helix</keyword>
<dbReference type="Proteomes" id="UP000663833">
    <property type="component" value="Unassembled WGS sequence"/>
</dbReference>
<feature type="region of interest" description="Disordered" evidence="5">
    <location>
        <begin position="1"/>
        <end position="94"/>
    </location>
</feature>
<evidence type="ECO:0000256" key="4">
    <source>
        <dbReference type="ARBA" id="ARBA00023136"/>
    </source>
</evidence>
<evidence type="ECO:0000313" key="7">
    <source>
        <dbReference type="EMBL" id="CAF3319285.1"/>
    </source>
</evidence>
<evidence type="ECO:0000256" key="5">
    <source>
        <dbReference type="SAM" id="MobiDB-lite"/>
    </source>
</evidence>
<dbReference type="EMBL" id="CAJOBO010000067">
    <property type="protein sequence ID" value="CAF4117937.1"/>
    <property type="molecule type" value="Genomic_DNA"/>
</dbReference>
<comment type="subcellular location">
    <subcellularLocation>
        <location evidence="1">Membrane</location>
    </subcellularLocation>
</comment>
<feature type="compositionally biased region" description="Basic and acidic residues" evidence="5">
    <location>
        <begin position="23"/>
        <end position="32"/>
    </location>
</feature>
<accession>A0A817T9P5</accession>
<evidence type="ECO:0000313" key="11">
    <source>
        <dbReference type="EMBL" id="CAF4415635.1"/>
    </source>
</evidence>
<dbReference type="Gene3D" id="3.40.50.12190">
    <property type="match status" value="1"/>
</dbReference>
<evidence type="ECO:0000313" key="8">
    <source>
        <dbReference type="EMBL" id="CAF3374003.1"/>
    </source>
</evidence>
<evidence type="ECO:0000256" key="2">
    <source>
        <dbReference type="ARBA" id="ARBA00022692"/>
    </source>
</evidence>
<dbReference type="EMBL" id="CAJOBR010000979">
    <property type="protein sequence ID" value="CAF4566347.1"/>
    <property type="molecule type" value="Genomic_DNA"/>
</dbReference>
<comment type="caution">
    <text evidence="7">The sequence shown here is derived from an EMBL/GenBank/DDBJ whole genome shotgun (WGS) entry which is preliminary data.</text>
</comment>
<dbReference type="AlphaFoldDB" id="A0A817T9P5"/>
<sequence>MCDDNVVAGESGSQQPNMTSPSPKDKPAEIAAKKRGKKSKAKTSAGLTSAADKDVSELLTEDEDETHTDCTTGQVGTSTEPGINSPSALDNSSSLSPISPKTNSLCWNLFVIVGVFVLIIGILAGFCCVTNKDSDTYHNGDDWREKVDPENVLSSGQRSTICASLRPILDKSFKTEEDSVSTLLILSSNEKYAADLARCILALVNTDKHKDKVSTEINLPSYLGDKIRLDTNMKSLLQTGDTIRALLLRHIDNTLSNDGFEQLRLLFAYCDGENPVISNRLIIMTATSLDESELREKFKIHWPQEHDFVDALMARISGHTLFVENDQKSIC</sequence>
<dbReference type="Proteomes" id="UP000663872">
    <property type="component" value="Unassembled WGS sequence"/>
</dbReference>
<dbReference type="Proteomes" id="UP000663862">
    <property type="component" value="Unassembled WGS sequence"/>
</dbReference>
<gene>
    <name evidence="9" type="ORF">FME351_LOCUS24973</name>
    <name evidence="8" type="ORF">GRG538_LOCUS7568</name>
    <name evidence="10" type="ORF">HFQ381_LOCUS2127</name>
    <name evidence="7" type="ORF">LUA448_LOCUS9778</name>
    <name evidence="12" type="ORF">QYT958_LOCUS9327</name>
    <name evidence="11" type="ORF">TSG867_LOCUS14104</name>
</gene>
<keyword evidence="4 6" id="KW-0472">Membrane</keyword>
<feature type="transmembrane region" description="Helical" evidence="6">
    <location>
        <begin position="105"/>
        <end position="126"/>
    </location>
</feature>
<evidence type="ECO:0000256" key="6">
    <source>
        <dbReference type="SAM" id="Phobius"/>
    </source>
</evidence>
<feature type="compositionally biased region" description="Polar residues" evidence="5">
    <location>
        <begin position="73"/>
        <end position="82"/>
    </location>
</feature>
<dbReference type="GO" id="GO:0016020">
    <property type="term" value="C:membrane"/>
    <property type="evidence" value="ECO:0007669"/>
    <property type="project" value="UniProtKB-SubCell"/>
</dbReference>
<dbReference type="EMBL" id="CAJNYD010001119">
    <property type="protein sequence ID" value="CAF3319285.1"/>
    <property type="molecule type" value="Genomic_DNA"/>
</dbReference>
<protein>
    <submittedName>
        <fullName evidence="7">Uncharacterized protein</fullName>
    </submittedName>
</protein>
<dbReference type="Proteomes" id="UP000663851">
    <property type="component" value="Unassembled WGS sequence"/>
</dbReference>
<evidence type="ECO:0000256" key="1">
    <source>
        <dbReference type="ARBA" id="ARBA00004370"/>
    </source>
</evidence>
<reference evidence="7" key="1">
    <citation type="submission" date="2021-02" db="EMBL/GenBank/DDBJ databases">
        <authorList>
            <person name="Nowell W R."/>
        </authorList>
    </citation>
    <scope>NUCLEOTIDE SEQUENCE</scope>
</reference>
<organism evidence="7 13">
    <name type="scientific">Rotaria socialis</name>
    <dbReference type="NCBI Taxonomy" id="392032"/>
    <lineage>
        <taxon>Eukaryota</taxon>
        <taxon>Metazoa</taxon>
        <taxon>Spiralia</taxon>
        <taxon>Gnathifera</taxon>
        <taxon>Rotifera</taxon>
        <taxon>Eurotatoria</taxon>
        <taxon>Bdelloidea</taxon>
        <taxon>Philodinida</taxon>
        <taxon>Philodinidae</taxon>
        <taxon>Rotaria</taxon>
    </lineage>
</organism>
<dbReference type="EMBL" id="CAJNYU010003308">
    <property type="protein sequence ID" value="CAF3659545.1"/>
    <property type="molecule type" value="Genomic_DNA"/>
</dbReference>
<feature type="compositionally biased region" description="Polar residues" evidence="5">
    <location>
        <begin position="11"/>
        <end position="22"/>
    </location>
</feature>
<proteinExistence type="predicted"/>